<proteinExistence type="predicted"/>
<keyword evidence="3" id="KW-1185">Reference proteome</keyword>
<evidence type="ECO:0000313" key="2">
    <source>
        <dbReference type="EMBL" id="KEY68142.1"/>
    </source>
</evidence>
<dbReference type="Proteomes" id="UP000028045">
    <property type="component" value="Unassembled WGS sequence"/>
</dbReference>
<accession>A0A084AS63</accession>
<feature type="region of interest" description="Disordered" evidence="1">
    <location>
        <begin position="77"/>
        <end position="128"/>
    </location>
</feature>
<name>A0A084AS63_STACB</name>
<dbReference type="HOGENOM" id="CLU_1961010_0_0_1"/>
<sequence>MEDGGVVVVSTLSSPAASADDPLIPRDFLRAIFTQAFLEAGGDVRRSLALSPRPPPCKQPPGFSGYEGQILLAAPDAARSPNRPMPQITRHLLDFGSNQRRGIQDETRRRNPPFSPTWVALPGPSHHM</sequence>
<protein>
    <submittedName>
        <fullName evidence="2">Uncharacterized protein</fullName>
    </submittedName>
</protein>
<reference evidence="2 3" key="1">
    <citation type="journal article" date="2014" name="BMC Genomics">
        <title>Comparative genome sequencing reveals chemotype-specific gene clusters in the toxigenic black mold Stachybotrys.</title>
        <authorList>
            <person name="Semeiks J."/>
            <person name="Borek D."/>
            <person name="Otwinowski Z."/>
            <person name="Grishin N.V."/>
        </authorList>
    </citation>
    <scope>NUCLEOTIDE SEQUENCE [LARGE SCALE GENOMIC DNA]</scope>
    <source>
        <strain evidence="3">CBS 109288 / IBT 7711</strain>
    </source>
</reference>
<dbReference type="AlphaFoldDB" id="A0A084AS63"/>
<evidence type="ECO:0000313" key="3">
    <source>
        <dbReference type="Proteomes" id="UP000028045"/>
    </source>
</evidence>
<organism evidence="2 3">
    <name type="scientific">Stachybotrys chartarum (strain CBS 109288 / IBT 7711)</name>
    <name type="common">Toxic black mold</name>
    <name type="synonym">Stilbospora chartarum</name>
    <dbReference type="NCBI Taxonomy" id="1280523"/>
    <lineage>
        <taxon>Eukaryota</taxon>
        <taxon>Fungi</taxon>
        <taxon>Dikarya</taxon>
        <taxon>Ascomycota</taxon>
        <taxon>Pezizomycotina</taxon>
        <taxon>Sordariomycetes</taxon>
        <taxon>Hypocreomycetidae</taxon>
        <taxon>Hypocreales</taxon>
        <taxon>Stachybotryaceae</taxon>
        <taxon>Stachybotrys</taxon>
    </lineage>
</organism>
<evidence type="ECO:0000256" key="1">
    <source>
        <dbReference type="SAM" id="MobiDB-lite"/>
    </source>
</evidence>
<gene>
    <name evidence="2" type="ORF">S7711_11245</name>
</gene>
<dbReference type="EMBL" id="KL648588">
    <property type="protein sequence ID" value="KEY68142.1"/>
    <property type="molecule type" value="Genomic_DNA"/>
</dbReference>